<feature type="signal peptide" evidence="2">
    <location>
        <begin position="1"/>
        <end position="21"/>
    </location>
</feature>
<dbReference type="EMBL" id="JAABOO010000001">
    <property type="protein sequence ID" value="NER11961.1"/>
    <property type="molecule type" value="Genomic_DNA"/>
</dbReference>
<protein>
    <submittedName>
        <fullName evidence="3">Uncharacterized protein</fullName>
    </submittedName>
</protein>
<feature type="coiled-coil region" evidence="1">
    <location>
        <begin position="109"/>
        <end position="141"/>
    </location>
</feature>
<reference evidence="3 4" key="1">
    <citation type="submission" date="2020-01" db="EMBL/GenBank/DDBJ databases">
        <title>Leptobacterium flavescens.</title>
        <authorList>
            <person name="Wang G."/>
        </authorList>
    </citation>
    <scope>NUCLEOTIDE SEQUENCE [LARGE SCALE GENOMIC DNA]</scope>
    <source>
        <strain evidence="3 4">KCTC 22160</strain>
    </source>
</reference>
<gene>
    <name evidence="3" type="ORF">GWK08_00780</name>
</gene>
<dbReference type="Proteomes" id="UP000468581">
    <property type="component" value="Unassembled WGS sequence"/>
</dbReference>
<evidence type="ECO:0000313" key="4">
    <source>
        <dbReference type="Proteomes" id="UP000468581"/>
    </source>
</evidence>
<feature type="chain" id="PRO_5026997094" evidence="2">
    <location>
        <begin position="22"/>
        <end position="142"/>
    </location>
</feature>
<proteinExistence type="predicted"/>
<accession>A0A6P0UFB1</accession>
<keyword evidence="2" id="KW-0732">Signal</keyword>
<sequence length="142" mass="15677">MKKILLFLTLALFCSKINAQAISEETQLHIGAGVVIGSLTYLLVDKVTGNKKKAVIWGLSLSAAAGIAKEVRDSSICGDCADVGDVLTTTLGGAVGTFTFRFVLDGKKNRRGERKIRKEQKRLEKEELETRERLREELKLKI</sequence>
<name>A0A6P0UFB1_9FLAO</name>
<evidence type="ECO:0000256" key="2">
    <source>
        <dbReference type="SAM" id="SignalP"/>
    </source>
</evidence>
<evidence type="ECO:0000256" key="1">
    <source>
        <dbReference type="SAM" id="Coils"/>
    </source>
</evidence>
<comment type="caution">
    <text evidence="3">The sequence shown here is derived from an EMBL/GenBank/DDBJ whole genome shotgun (WGS) entry which is preliminary data.</text>
</comment>
<keyword evidence="1" id="KW-0175">Coiled coil</keyword>
<organism evidence="3 4">
    <name type="scientific">Leptobacterium flavescens</name>
    <dbReference type="NCBI Taxonomy" id="472055"/>
    <lineage>
        <taxon>Bacteria</taxon>
        <taxon>Pseudomonadati</taxon>
        <taxon>Bacteroidota</taxon>
        <taxon>Flavobacteriia</taxon>
        <taxon>Flavobacteriales</taxon>
        <taxon>Flavobacteriaceae</taxon>
        <taxon>Leptobacterium</taxon>
    </lineage>
</organism>
<dbReference type="AlphaFoldDB" id="A0A6P0UFB1"/>
<keyword evidence="4" id="KW-1185">Reference proteome</keyword>
<dbReference type="RefSeq" id="WP_163605002.1">
    <property type="nucleotide sequence ID" value="NZ_JAABOO010000001.1"/>
</dbReference>
<evidence type="ECO:0000313" key="3">
    <source>
        <dbReference type="EMBL" id="NER11961.1"/>
    </source>
</evidence>